<evidence type="ECO:0000256" key="2">
    <source>
        <dbReference type="ARBA" id="ARBA00022679"/>
    </source>
</evidence>
<dbReference type="EMBL" id="VUMG01000001">
    <property type="protein sequence ID" value="MSS44856.1"/>
    <property type="molecule type" value="Genomic_DNA"/>
</dbReference>
<dbReference type="Gene3D" id="3.40.50.2000">
    <property type="entry name" value="Glycogen Phosphorylase B"/>
    <property type="match status" value="2"/>
</dbReference>
<dbReference type="SUPFAM" id="SSF53756">
    <property type="entry name" value="UDP-Glycosyltransferase/glycogen phosphorylase"/>
    <property type="match status" value="1"/>
</dbReference>
<dbReference type="PANTHER" id="PTHR45947:SF3">
    <property type="entry name" value="SULFOQUINOVOSYL TRANSFERASE SQD2"/>
    <property type="match status" value="1"/>
</dbReference>
<dbReference type="PANTHER" id="PTHR45947">
    <property type="entry name" value="SULFOQUINOVOSYL TRANSFERASE SQD2"/>
    <property type="match status" value="1"/>
</dbReference>
<dbReference type="CDD" id="cd03801">
    <property type="entry name" value="GT4_PimA-like"/>
    <property type="match status" value="1"/>
</dbReference>
<dbReference type="GO" id="GO:1901137">
    <property type="term" value="P:carbohydrate derivative biosynthetic process"/>
    <property type="evidence" value="ECO:0007669"/>
    <property type="project" value="UniProtKB-ARBA"/>
</dbReference>
<reference evidence="5 6" key="1">
    <citation type="submission" date="2019-08" db="EMBL/GenBank/DDBJ databases">
        <title>In-depth cultivation of the pig gut microbiome towards novel bacterial diversity and tailored functional studies.</title>
        <authorList>
            <person name="Wylensek D."/>
            <person name="Hitch T.C.A."/>
            <person name="Clavel T."/>
        </authorList>
    </citation>
    <scope>NUCLEOTIDE SEQUENCE [LARGE SCALE GENOMIC DNA]</scope>
    <source>
        <strain evidence="5 6">WCA-380-WT-3A</strain>
    </source>
</reference>
<gene>
    <name evidence="5" type="ORF">FYJ43_02040</name>
</gene>
<dbReference type="Pfam" id="PF00534">
    <property type="entry name" value="Glycos_transf_1"/>
    <property type="match status" value="1"/>
</dbReference>
<evidence type="ECO:0000259" key="3">
    <source>
        <dbReference type="Pfam" id="PF00534"/>
    </source>
</evidence>
<dbReference type="InterPro" id="IPR028098">
    <property type="entry name" value="Glyco_trans_4-like_N"/>
</dbReference>
<feature type="domain" description="Glycosyltransferase subfamily 4-like N-terminal" evidence="4">
    <location>
        <begin position="33"/>
        <end position="172"/>
    </location>
</feature>
<organism evidence="5 6">
    <name type="scientific">Cutibacterium porci</name>
    <dbReference type="NCBI Taxonomy" id="2605781"/>
    <lineage>
        <taxon>Bacteria</taxon>
        <taxon>Bacillati</taxon>
        <taxon>Actinomycetota</taxon>
        <taxon>Actinomycetes</taxon>
        <taxon>Propionibacteriales</taxon>
        <taxon>Propionibacteriaceae</taxon>
        <taxon>Cutibacterium</taxon>
    </lineage>
</organism>
<comment type="caution">
    <text evidence="5">The sequence shown here is derived from an EMBL/GenBank/DDBJ whole genome shotgun (WGS) entry which is preliminary data.</text>
</comment>
<dbReference type="Proteomes" id="UP000466104">
    <property type="component" value="Unassembled WGS sequence"/>
</dbReference>
<feature type="domain" description="Glycosyl transferase family 1" evidence="3">
    <location>
        <begin position="182"/>
        <end position="293"/>
    </location>
</feature>
<sequence length="347" mass="37815">MNDMTTLWVSPVSDLAGVARHILDVGSLGIPDWRMVVACPPGPLTDRLRTMDVDVVDLPVENGTTTAVKSLRATISRIKPSIVHSHLPKADFLTTMAAVGTTVKLVSTEHTIPTDRFIYHSNRASAILMETAHRVRLHRFAHVIAVSQATEYQMRRQWHATLPITVVLNGVDRPEVPPVRKPSLRLLSLARLSNEKNISATIRAFAHIVREHPEATLTVAGTGEEEPSLRELAQRLGVKVNFAGFTDPDEAMTNHDVVIQPSRSENCSYTLLDAVAQGMGVVASPVGGNPEILPRRCIAEADDVDELARIAIEQGLNVDKRPSLPATVPTIAGMATDIAEIYRKVVA</sequence>
<evidence type="ECO:0000313" key="5">
    <source>
        <dbReference type="EMBL" id="MSS44856.1"/>
    </source>
</evidence>
<dbReference type="AlphaFoldDB" id="A0A7K0J4J2"/>
<keyword evidence="1" id="KW-0328">Glycosyltransferase</keyword>
<dbReference type="InterPro" id="IPR050194">
    <property type="entry name" value="Glycosyltransferase_grp1"/>
</dbReference>
<proteinExistence type="predicted"/>
<protein>
    <submittedName>
        <fullName evidence="5">Glycosyltransferase family 4 protein</fullName>
    </submittedName>
</protein>
<dbReference type="InterPro" id="IPR001296">
    <property type="entry name" value="Glyco_trans_1"/>
</dbReference>
<evidence type="ECO:0000259" key="4">
    <source>
        <dbReference type="Pfam" id="PF13439"/>
    </source>
</evidence>
<keyword evidence="6" id="KW-1185">Reference proteome</keyword>
<accession>A0A7K0J4J2</accession>
<evidence type="ECO:0000313" key="6">
    <source>
        <dbReference type="Proteomes" id="UP000466104"/>
    </source>
</evidence>
<evidence type="ECO:0000256" key="1">
    <source>
        <dbReference type="ARBA" id="ARBA00022676"/>
    </source>
</evidence>
<keyword evidence="2 5" id="KW-0808">Transferase</keyword>
<dbReference type="GO" id="GO:0016757">
    <property type="term" value="F:glycosyltransferase activity"/>
    <property type="evidence" value="ECO:0007669"/>
    <property type="project" value="UniProtKB-KW"/>
</dbReference>
<dbReference type="Pfam" id="PF13439">
    <property type="entry name" value="Glyco_transf_4"/>
    <property type="match status" value="1"/>
</dbReference>
<name>A0A7K0J4J2_9ACTN</name>